<feature type="transmembrane region" description="Helical" evidence="1">
    <location>
        <begin position="77"/>
        <end position="101"/>
    </location>
</feature>
<gene>
    <name evidence="2" type="ORF">HTAM1171_LOCUS8042</name>
</gene>
<name>A0A7S2HWJ6_9STRA</name>
<proteinExistence type="predicted"/>
<protein>
    <submittedName>
        <fullName evidence="2">Uncharacterized protein</fullName>
    </submittedName>
</protein>
<keyword evidence="1" id="KW-1133">Transmembrane helix</keyword>
<evidence type="ECO:0000256" key="1">
    <source>
        <dbReference type="SAM" id="Phobius"/>
    </source>
</evidence>
<accession>A0A7S2HWJ6</accession>
<organism evidence="2">
    <name type="scientific">Helicotheca tamesis</name>
    <dbReference type="NCBI Taxonomy" id="374047"/>
    <lineage>
        <taxon>Eukaryota</taxon>
        <taxon>Sar</taxon>
        <taxon>Stramenopiles</taxon>
        <taxon>Ochrophyta</taxon>
        <taxon>Bacillariophyta</taxon>
        <taxon>Mediophyceae</taxon>
        <taxon>Lithodesmiophycidae</taxon>
        <taxon>Lithodesmiales</taxon>
        <taxon>Lithodesmiaceae</taxon>
        <taxon>Helicotheca</taxon>
    </lineage>
</organism>
<keyword evidence="1" id="KW-0812">Transmembrane</keyword>
<feature type="transmembrane region" description="Helical" evidence="1">
    <location>
        <begin position="47"/>
        <end position="65"/>
    </location>
</feature>
<dbReference type="EMBL" id="HBGV01013186">
    <property type="protein sequence ID" value="CAD9502495.1"/>
    <property type="molecule type" value="Transcribed_RNA"/>
</dbReference>
<feature type="transmembrane region" description="Helical" evidence="1">
    <location>
        <begin position="113"/>
        <end position="132"/>
    </location>
</feature>
<reference evidence="2" key="1">
    <citation type="submission" date="2021-01" db="EMBL/GenBank/DDBJ databases">
        <authorList>
            <person name="Corre E."/>
            <person name="Pelletier E."/>
            <person name="Niang G."/>
            <person name="Scheremetjew M."/>
            <person name="Finn R."/>
            <person name="Kale V."/>
            <person name="Holt S."/>
            <person name="Cochrane G."/>
            <person name="Meng A."/>
            <person name="Brown T."/>
            <person name="Cohen L."/>
        </authorList>
    </citation>
    <scope>NUCLEOTIDE SEQUENCE</scope>
    <source>
        <strain evidence="2">CCMP826</strain>
    </source>
</reference>
<keyword evidence="1" id="KW-0472">Membrane</keyword>
<dbReference type="AlphaFoldDB" id="A0A7S2HWJ6"/>
<evidence type="ECO:0000313" key="2">
    <source>
        <dbReference type="EMBL" id="CAD9502495.1"/>
    </source>
</evidence>
<sequence>MIGSSRPLTRTTKLPLPGFSALITTLAFLPTAFWILLARVLNAPHCLHASMVTVLLLLLSAVASLSDESLATAADLAFFSGFFFAAVVFLAGGAAAAPAFLVDDRVTRPMFCLYSFAASLFALFAVFFYHLCSENISGKSFF</sequence>
<feature type="transmembrane region" description="Helical" evidence="1">
    <location>
        <begin position="21"/>
        <end position="41"/>
    </location>
</feature>